<evidence type="ECO:0000256" key="1">
    <source>
        <dbReference type="ARBA" id="ARBA00005771"/>
    </source>
</evidence>
<feature type="domain" description="Sulfotransferase" evidence="4">
    <location>
        <begin position="20"/>
        <end position="112"/>
    </location>
</feature>
<dbReference type="EC" id="2.8.2.-" evidence="3"/>
<proteinExistence type="inferred from homology"/>
<sequence>MRKYPVITMHSAQAGVWPHFSELDIDLRGCVVRICKFLGQDLDDTQIDLVVEHSSFKAMKENVMSNWTQSELIDNSKGSFLRKGVAGDWKSLFTVAQSEYFDKIYEEKMKDVNVKFFWEESS</sequence>
<keyword evidence="2 3" id="KW-0808">Transferase</keyword>
<protein>
    <recommendedName>
        <fullName evidence="3">Sulfotransferase</fullName>
        <ecNumber evidence="3">2.8.2.-</ecNumber>
    </recommendedName>
</protein>
<dbReference type="SUPFAM" id="SSF52540">
    <property type="entry name" value="P-loop containing nucleoside triphosphate hydrolases"/>
    <property type="match status" value="1"/>
</dbReference>
<evidence type="ECO:0000313" key="6">
    <source>
        <dbReference type="Proteomes" id="UP001176940"/>
    </source>
</evidence>
<evidence type="ECO:0000256" key="3">
    <source>
        <dbReference type="RuleBase" id="RU361155"/>
    </source>
</evidence>
<evidence type="ECO:0000259" key="4">
    <source>
        <dbReference type="Pfam" id="PF00685"/>
    </source>
</evidence>
<comment type="caution">
    <text evidence="5">The sequence shown here is derived from an EMBL/GenBank/DDBJ whole genome shotgun (WGS) entry which is preliminary data.</text>
</comment>
<reference evidence="5" key="1">
    <citation type="submission" date="2023-07" db="EMBL/GenBank/DDBJ databases">
        <authorList>
            <person name="Stuckert A."/>
        </authorList>
    </citation>
    <scope>NUCLEOTIDE SEQUENCE</scope>
</reference>
<dbReference type="PANTHER" id="PTHR11783">
    <property type="entry name" value="SULFOTRANSFERASE SULT"/>
    <property type="match status" value="1"/>
</dbReference>
<dbReference type="EMBL" id="CAUEEQ010035072">
    <property type="protein sequence ID" value="CAJ0952508.1"/>
    <property type="molecule type" value="Genomic_DNA"/>
</dbReference>
<dbReference type="Gene3D" id="3.40.50.300">
    <property type="entry name" value="P-loop containing nucleotide triphosphate hydrolases"/>
    <property type="match status" value="1"/>
</dbReference>
<accession>A0ABN9LWC1</accession>
<comment type="similarity">
    <text evidence="1 3">Belongs to the sulfotransferase 1 family.</text>
</comment>
<evidence type="ECO:0000313" key="5">
    <source>
        <dbReference type="EMBL" id="CAJ0952508.1"/>
    </source>
</evidence>
<keyword evidence="6" id="KW-1185">Reference proteome</keyword>
<dbReference type="Pfam" id="PF00685">
    <property type="entry name" value="Sulfotransfer_1"/>
    <property type="match status" value="1"/>
</dbReference>
<dbReference type="InterPro" id="IPR000863">
    <property type="entry name" value="Sulfotransferase_dom"/>
</dbReference>
<organism evidence="5 6">
    <name type="scientific">Ranitomeya imitator</name>
    <name type="common">mimic poison frog</name>
    <dbReference type="NCBI Taxonomy" id="111125"/>
    <lineage>
        <taxon>Eukaryota</taxon>
        <taxon>Metazoa</taxon>
        <taxon>Chordata</taxon>
        <taxon>Craniata</taxon>
        <taxon>Vertebrata</taxon>
        <taxon>Euteleostomi</taxon>
        <taxon>Amphibia</taxon>
        <taxon>Batrachia</taxon>
        <taxon>Anura</taxon>
        <taxon>Neobatrachia</taxon>
        <taxon>Hyloidea</taxon>
        <taxon>Dendrobatidae</taxon>
        <taxon>Dendrobatinae</taxon>
        <taxon>Ranitomeya</taxon>
    </lineage>
</organism>
<dbReference type="InterPro" id="IPR027417">
    <property type="entry name" value="P-loop_NTPase"/>
</dbReference>
<gene>
    <name evidence="5" type="ORF">RIMI_LOCUS13906948</name>
</gene>
<name>A0ABN9LWC1_9NEOB</name>
<dbReference type="Proteomes" id="UP001176940">
    <property type="component" value="Unassembled WGS sequence"/>
</dbReference>
<evidence type="ECO:0000256" key="2">
    <source>
        <dbReference type="ARBA" id="ARBA00022679"/>
    </source>
</evidence>